<dbReference type="AlphaFoldDB" id="A0A426X232"/>
<accession>A0A426X232</accession>
<evidence type="ECO:0000313" key="1">
    <source>
        <dbReference type="EMBL" id="RRT33511.1"/>
    </source>
</evidence>
<dbReference type="Proteomes" id="UP000287651">
    <property type="component" value="Unassembled WGS sequence"/>
</dbReference>
<sequence>MAEATTTKSDNVGVGATTIVVVDRGKILIIVVGNNIDNSGGQRQNDSVGVGTTSIAKEVATLMIAMKRGKEAALVQSMKEEDGYGGCCQCRHRRGSGDGAVGSSVIKVKEGKEVARARGNDYGGDGKEQQWLIGDSGYDLEAEGSSDDSTDVREGLARFYSDSRRRTAMIVRVGKKREMRTMLMARLRVRTLARGVLI</sequence>
<dbReference type="EMBL" id="AMZH03028817">
    <property type="protein sequence ID" value="RRT33511.1"/>
    <property type="molecule type" value="Genomic_DNA"/>
</dbReference>
<gene>
    <name evidence="1" type="ORF">B296_00038714</name>
</gene>
<proteinExistence type="predicted"/>
<evidence type="ECO:0000313" key="2">
    <source>
        <dbReference type="Proteomes" id="UP000287651"/>
    </source>
</evidence>
<organism evidence="1 2">
    <name type="scientific">Ensete ventricosum</name>
    <name type="common">Abyssinian banana</name>
    <name type="synonym">Musa ensete</name>
    <dbReference type="NCBI Taxonomy" id="4639"/>
    <lineage>
        <taxon>Eukaryota</taxon>
        <taxon>Viridiplantae</taxon>
        <taxon>Streptophyta</taxon>
        <taxon>Embryophyta</taxon>
        <taxon>Tracheophyta</taxon>
        <taxon>Spermatophyta</taxon>
        <taxon>Magnoliopsida</taxon>
        <taxon>Liliopsida</taxon>
        <taxon>Zingiberales</taxon>
        <taxon>Musaceae</taxon>
        <taxon>Ensete</taxon>
    </lineage>
</organism>
<reference evidence="1 2" key="1">
    <citation type="journal article" date="2014" name="Agronomy (Basel)">
        <title>A Draft Genome Sequence for Ensete ventricosum, the Drought-Tolerant Tree Against Hunger.</title>
        <authorList>
            <person name="Harrison J."/>
            <person name="Moore K.A."/>
            <person name="Paszkiewicz K."/>
            <person name="Jones T."/>
            <person name="Grant M."/>
            <person name="Ambacheew D."/>
            <person name="Muzemil S."/>
            <person name="Studholme D.J."/>
        </authorList>
    </citation>
    <scope>NUCLEOTIDE SEQUENCE [LARGE SCALE GENOMIC DNA]</scope>
</reference>
<name>A0A426X232_ENSVE</name>
<comment type="caution">
    <text evidence="1">The sequence shown here is derived from an EMBL/GenBank/DDBJ whole genome shotgun (WGS) entry which is preliminary data.</text>
</comment>
<protein>
    <submittedName>
        <fullName evidence="1">Uncharacterized protein</fullName>
    </submittedName>
</protein>